<keyword evidence="2" id="KW-1185">Reference proteome</keyword>
<dbReference type="PANTHER" id="PTHR34613">
    <property type="entry name" value="SLL0800 PROTEIN"/>
    <property type="match status" value="1"/>
</dbReference>
<name>I2N4D7_STRT9</name>
<evidence type="ECO:0000313" key="1">
    <source>
        <dbReference type="EMBL" id="QKM68035.1"/>
    </source>
</evidence>
<evidence type="ECO:0008006" key="3">
    <source>
        <dbReference type="Google" id="ProtNLM"/>
    </source>
</evidence>
<dbReference type="EMBL" id="CP029159">
    <property type="protein sequence ID" value="QKM68035.1"/>
    <property type="molecule type" value="Genomic_DNA"/>
</dbReference>
<dbReference type="AlphaFoldDB" id="I2N4D7"/>
<proteinExistence type="predicted"/>
<organism evidence="1 2">
    <name type="scientific">Streptomyces tsukubensis (strain DSM 42081 / NBRC 108919 / NRRL 18488 / 9993)</name>
    <dbReference type="NCBI Taxonomy" id="1114943"/>
    <lineage>
        <taxon>Bacteria</taxon>
        <taxon>Bacillati</taxon>
        <taxon>Actinomycetota</taxon>
        <taxon>Actinomycetes</taxon>
        <taxon>Kitasatosporales</taxon>
        <taxon>Streptomycetaceae</taxon>
        <taxon>Streptomyces</taxon>
    </lineage>
</organism>
<dbReference type="RefSeq" id="WP_006347237.1">
    <property type="nucleotide sequence ID" value="NZ_CP029159.1"/>
</dbReference>
<dbReference type="Proteomes" id="UP000005940">
    <property type="component" value="Chromosome"/>
</dbReference>
<protein>
    <recommendedName>
        <fullName evidence="3">Transposase (putative) YhgA-like domain-containing protein</fullName>
    </recommendedName>
</protein>
<evidence type="ECO:0000313" key="2">
    <source>
        <dbReference type="Proteomes" id="UP000005940"/>
    </source>
</evidence>
<gene>
    <name evidence="1" type="ORF">STSU_013470</name>
</gene>
<reference evidence="1 2" key="1">
    <citation type="journal article" date="2012" name="J. Bacteriol.">
        <title>Draft genome of Streptomyces tsukubaensis NRRL 18488, the producer of the clinically important immunosuppressant tacrolimus (FK506).</title>
        <authorList>
            <person name="Barreiro C."/>
            <person name="Prieto C."/>
            <person name="Sola-Landa A."/>
            <person name="Solera E."/>
            <person name="Martinez-Castro M."/>
            <person name="Perez-Redondo R."/>
            <person name="Garcia-Estrada C."/>
            <person name="Aparicio J.F."/>
            <person name="Fernandez-Martinez L.T."/>
            <person name="Santos-Aberturas J."/>
            <person name="Salehi-Najafabadi Z."/>
            <person name="Rodriguez-Garcia A."/>
            <person name="Tauch A."/>
            <person name="Martin J.F."/>
        </authorList>
    </citation>
    <scope>NUCLEOTIDE SEQUENCE [LARGE SCALE GENOMIC DNA]</scope>
    <source>
        <strain evidence="2">DSM 42081 / NBRC 108919 / NRRL 18488 / 9993</strain>
    </source>
</reference>
<sequence>MVTSSHEAAHRIFQERPELLAPVFRALSVPLPEKTSVEVLTGDVTEIRPLERRVDSLLRVESSDGERFLLAVEAQSRRDPEKAASWTYYLAYLAAKHRMPALLLVVCRDRATARWAAGPFTTGVEGWTALSTRPMVLGPENLPVITSAQEARKHLALATLSAMTHTTHPESNAILEALASALGSAAADGESGDYFTELLEIGLGDTPAGAHWRNLMAVGTYFPGRGTMLEKSFLKGVAAGQAEERSRLILSVLEKRGLPVADDHRERIADCSDLDVLDVWWDRVLTVTSAEELFIEEYEPQD</sequence>
<accession>I2N4D7</accession>
<dbReference type="PANTHER" id="PTHR34613:SF1">
    <property type="entry name" value="SLL6017 PROTEIN"/>
    <property type="match status" value="1"/>
</dbReference>